<evidence type="ECO:0000256" key="4">
    <source>
        <dbReference type="SAM" id="Coils"/>
    </source>
</evidence>
<reference evidence="9 10" key="1">
    <citation type="submission" date="2020-08" db="EMBL/GenBank/DDBJ databases">
        <title>Genomic Encyclopedia of Type Strains, Phase IV (KMG-IV): sequencing the most valuable type-strain genomes for metagenomic binning, comparative biology and taxonomic classification.</title>
        <authorList>
            <person name="Goeker M."/>
        </authorList>
    </citation>
    <scope>NUCLEOTIDE SEQUENCE [LARGE SCALE GENOMIC DNA]</scope>
    <source>
        <strain evidence="9 10">DSM 25024</strain>
    </source>
</reference>
<dbReference type="Pfam" id="PF25967">
    <property type="entry name" value="RND-MFP_C"/>
    <property type="match status" value="1"/>
</dbReference>
<dbReference type="Gene3D" id="1.10.287.470">
    <property type="entry name" value="Helix hairpin bin"/>
    <property type="match status" value="1"/>
</dbReference>
<evidence type="ECO:0000256" key="2">
    <source>
        <dbReference type="ARBA" id="ARBA00009477"/>
    </source>
</evidence>
<dbReference type="AlphaFoldDB" id="A0A7W6C214"/>
<dbReference type="InterPro" id="IPR058625">
    <property type="entry name" value="MdtA-like_BSH"/>
</dbReference>
<name>A0A7W6C214_9HYPH</name>
<dbReference type="Pfam" id="PF25876">
    <property type="entry name" value="HH_MFP_RND"/>
    <property type="match status" value="1"/>
</dbReference>
<dbReference type="Pfam" id="PF25954">
    <property type="entry name" value="Beta-barrel_RND_2"/>
    <property type="match status" value="1"/>
</dbReference>
<comment type="subcellular location">
    <subcellularLocation>
        <location evidence="1">Cell envelope</location>
    </subcellularLocation>
</comment>
<evidence type="ECO:0000259" key="8">
    <source>
        <dbReference type="Pfam" id="PF25967"/>
    </source>
</evidence>
<feature type="domain" description="CusB-like beta-barrel" evidence="7">
    <location>
        <begin position="216"/>
        <end position="273"/>
    </location>
</feature>
<dbReference type="InterPro" id="IPR006143">
    <property type="entry name" value="RND_pump_MFP"/>
</dbReference>
<comment type="similarity">
    <text evidence="2">Belongs to the membrane fusion protein (MFP) (TC 8.A.1) family.</text>
</comment>
<dbReference type="Proteomes" id="UP000531216">
    <property type="component" value="Unassembled WGS sequence"/>
</dbReference>
<gene>
    <name evidence="9" type="ORF">GGR05_003197</name>
</gene>
<dbReference type="Gene3D" id="2.40.420.20">
    <property type="match status" value="1"/>
</dbReference>
<dbReference type="PANTHER" id="PTHR30469:SF38">
    <property type="entry name" value="HLYD FAMILY SECRETION PROTEIN"/>
    <property type="match status" value="1"/>
</dbReference>
<evidence type="ECO:0000259" key="7">
    <source>
        <dbReference type="Pfam" id="PF25954"/>
    </source>
</evidence>
<evidence type="ECO:0000313" key="10">
    <source>
        <dbReference type="Proteomes" id="UP000531216"/>
    </source>
</evidence>
<sequence length="368" mass="39551">MPLRLITGYRLRRAMLGAVVLGALTACVDKAPAPEQKPERVATEVVSFEPTAADLSLTGSVAARVESQLSFQINGRVVERFVDVSDRVRAGDLLARLDPAQQQADVEAAQASVASAEATFDQARTTFQRQQQLLESGSTTRSSFENAREDLRNAEGSLNSARASLGNAREQLTFTELRADADGIITERRTETGQVAAAAQPVFTLAHDGEREAVFDVYEALLLDEPSPSTELTVRLVSDPAVEAKARVREISPTFDDRTGTVRVRLTLLNPPPQMGLGAAVVGVGQGRRQDLAMLSWRALTADAKGPAVWVVDETTRAVSLRSIEVDSYRTGYILVKAGLKPGERVVTAGSQLLREGQVVDVAQDASA</sequence>
<dbReference type="GO" id="GO:0015562">
    <property type="term" value="F:efflux transmembrane transporter activity"/>
    <property type="evidence" value="ECO:0007669"/>
    <property type="project" value="InterPro"/>
</dbReference>
<dbReference type="InterPro" id="IPR058627">
    <property type="entry name" value="MdtA-like_C"/>
</dbReference>
<proteinExistence type="inferred from homology"/>
<dbReference type="Gene3D" id="2.40.30.170">
    <property type="match status" value="1"/>
</dbReference>
<feature type="domain" description="Multidrug resistance protein MdtA-like C-terminal permuted SH3" evidence="8">
    <location>
        <begin position="299"/>
        <end position="352"/>
    </location>
</feature>
<dbReference type="InterPro" id="IPR058624">
    <property type="entry name" value="MdtA-like_HH"/>
</dbReference>
<dbReference type="Pfam" id="PF25917">
    <property type="entry name" value="BSH_RND"/>
    <property type="match status" value="1"/>
</dbReference>
<dbReference type="GO" id="GO:1990281">
    <property type="term" value="C:efflux pump complex"/>
    <property type="evidence" value="ECO:0007669"/>
    <property type="project" value="TreeGrafter"/>
</dbReference>
<keyword evidence="3" id="KW-0813">Transport</keyword>
<dbReference type="RefSeq" id="WP_090965491.1">
    <property type="nucleotide sequence ID" value="NZ_FOOA01000018.1"/>
</dbReference>
<keyword evidence="10" id="KW-1185">Reference proteome</keyword>
<dbReference type="EMBL" id="JACIDO010000006">
    <property type="protein sequence ID" value="MBB3937032.1"/>
    <property type="molecule type" value="Genomic_DNA"/>
</dbReference>
<comment type="caution">
    <text evidence="9">The sequence shown here is derived from an EMBL/GenBank/DDBJ whole genome shotgun (WGS) entry which is preliminary data.</text>
</comment>
<feature type="coiled-coil region" evidence="4">
    <location>
        <begin position="144"/>
        <end position="171"/>
    </location>
</feature>
<evidence type="ECO:0000259" key="5">
    <source>
        <dbReference type="Pfam" id="PF25876"/>
    </source>
</evidence>
<organism evidence="9 10">
    <name type="scientific">Aureimonas phyllosphaerae</name>
    <dbReference type="NCBI Taxonomy" id="1166078"/>
    <lineage>
        <taxon>Bacteria</taxon>
        <taxon>Pseudomonadati</taxon>
        <taxon>Pseudomonadota</taxon>
        <taxon>Alphaproteobacteria</taxon>
        <taxon>Hyphomicrobiales</taxon>
        <taxon>Aurantimonadaceae</taxon>
        <taxon>Aureimonas</taxon>
    </lineage>
</organism>
<accession>A0A7W6C214</accession>
<dbReference type="SUPFAM" id="SSF111369">
    <property type="entry name" value="HlyD-like secretion proteins"/>
    <property type="match status" value="1"/>
</dbReference>
<dbReference type="NCBIfam" id="TIGR01730">
    <property type="entry name" value="RND_mfp"/>
    <property type="match status" value="1"/>
</dbReference>
<protein>
    <submittedName>
        <fullName evidence="9">RND family efflux transporter MFP subunit</fullName>
    </submittedName>
</protein>
<dbReference type="OrthoDB" id="9813967at2"/>
<evidence type="ECO:0000259" key="6">
    <source>
        <dbReference type="Pfam" id="PF25917"/>
    </source>
</evidence>
<evidence type="ECO:0000313" key="9">
    <source>
        <dbReference type="EMBL" id="MBB3937032.1"/>
    </source>
</evidence>
<dbReference type="InterPro" id="IPR058792">
    <property type="entry name" value="Beta-barrel_RND_2"/>
</dbReference>
<evidence type="ECO:0000256" key="1">
    <source>
        <dbReference type="ARBA" id="ARBA00004196"/>
    </source>
</evidence>
<dbReference type="PANTHER" id="PTHR30469">
    <property type="entry name" value="MULTIDRUG RESISTANCE PROTEIN MDTA"/>
    <property type="match status" value="1"/>
</dbReference>
<evidence type="ECO:0000256" key="3">
    <source>
        <dbReference type="ARBA" id="ARBA00022448"/>
    </source>
</evidence>
<keyword evidence="4" id="KW-0175">Coiled coil</keyword>
<feature type="domain" description="Multidrug resistance protein MdtA-like alpha-helical hairpin" evidence="5">
    <location>
        <begin position="107"/>
        <end position="175"/>
    </location>
</feature>
<feature type="domain" description="Multidrug resistance protein MdtA-like barrel-sandwich hybrid" evidence="6">
    <location>
        <begin position="71"/>
        <end position="203"/>
    </location>
</feature>
<dbReference type="Gene3D" id="2.40.50.100">
    <property type="match status" value="1"/>
</dbReference>
<dbReference type="PROSITE" id="PS51257">
    <property type="entry name" value="PROKAR_LIPOPROTEIN"/>
    <property type="match status" value="1"/>
</dbReference>